<evidence type="ECO:0000259" key="2">
    <source>
        <dbReference type="Pfam" id="PF17201"/>
    </source>
</evidence>
<name>A9DAA9_9GAMM</name>
<feature type="compositionally biased region" description="Polar residues" evidence="1">
    <location>
        <begin position="170"/>
        <end position="181"/>
    </location>
</feature>
<dbReference type="SUPFAM" id="SSF103190">
    <property type="entry name" value="Sensory domain-like"/>
    <property type="match status" value="1"/>
</dbReference>
<proteinExistence type="predicted"/>
<dbReference type="InterPro" id="IPR033462">
    <property type="entry name" value="Cache_3-Cache_2"/>
</dbReference>
<comment type="caution">
    <text evidence="3">The sequence shown here is derived from an EMBL/GenBank/DDBJ whole genome shotgun (WGS) entry which is preliminary data.</text>
</comment>
<keyword evidence="4" id="KW-1185">Reference proteome</keyword>
<feature type="domain" description="Cache 3/Cache 2 fusion" evidence="2">
    <location>
        <begin position="10"/>
        <end position="147"/>
    </location>
</feature>
<accession>A9DAA9</accession>
<sequence length="226" mass="25341">MYPGQFSKPDKTVKIFGKATPALKHEREQLNATKSKVDRYSNLTGGNATIFVRDGDDFMRISTSLKMADGKRALGTYLGKDHPGYQALLKGENYEGYANLFGNDYMTVYRPFTDVQGRVIGILYIGFDITDSLTQLRQTIMQLKIEDGQRSQAADRRTATVGRDIRDPGITSTRSCQTQWRGGSVSDGADRSNSHCHRRNVDVNQRCGQPCQRRSVQEPTGRYSLT</sequence>
<reference evidence="3 4" key="1">
    <citation type="submission" date="2007-10" db="EMBL/GenBank/DDBJ databases">
        <authorList>
            <person name="Yayanos A."/>
            <person name="Ferriera S."/>
            <person name="Johnson J."/>
            <person name="Kravitz S."/>
            <person name="Halpern A."/>
            <person name="Remington K."/>
            <person name="Beeson K."/>
            <person name="Tran B."/>
            <person name="Rogers Y.-H."/>
            <person name="Friedman R."/>
            <person name="Venter J.C."/>
        </authorList>
    </citation>
    <scope>NUCLEOTIDE SEQUENCE [LARGE SCALE GENOMIC DNA]</scope>
    <source>
        <strain evidence="3 4">KT99</strain>
    </source>
</reference>
<organism evidence="3 4">
    <name type="scientific">Shewanella benthica KT99</name>
    <dbReference type="NCBI Taxonomy" id="314608"/>
    <lineage>
        <taxon>Bacteria</taxon>
        <taxon>Pseudomonadati</taxon>
        <taxon>Pseudomonadota</taxon>
        <taxon>Gammaproteobacteria</taxon>
        <taxon>Alteromonadales</taxon>
        <taxon>Shewanellaceae</taxon>
        <taxon>Shewanella</taxon>
    </lineage>
</organism>
<dbReference type="InterPro" id="IPR029151">
    <property type="entry name" value="Sensor-like_sf"/>
</dbReference>
<dbReference type="Proteomes" id="UP000005839">
    <property type="component" value="Unassembled WGS sequence"/>
</dbReference>
<dbReference type="EMBL" id="ABIC01000017">
    <property type="protein sequence ID" value="EDQ00736.1"/>
    <property type="molecule type" value="Genomic_DNA"/>
</dbReference>
<protein>
    <submittedName>
        <fullName evidence="3">Methyl-accepting chemotaxis protein</fullName>
    </submittedName>
</protein>
<feature type="region of interest" description="Disordered" evidence="1">
    <location>
        <begin position="207"/>
        <end position="226"/>
    </location>
</feature>
<dbReference type="STRING" id="314608.KT99_15952"/>
<gene>
    <name evidence="3" type="ORF">KT99_15952</name>
</gene>
<dbReference type="Pfam" id="PF17201">
    <property type="entry name" value="Cache_3-Cache_2"/>
    <property type="match status" value="1"/>
</dbReference>
<feature type="region of interest" description="Disordered" evidence="1">
    <location>
        <begin position="164"/>
        <end position="196"/>
    </location>
</feature>
<evidence type="ECO:0000256" key="1">
    <source>
        <dbReference type="SAM" id="MobiDB-lite"/>
    </source>
</evidence>
<evidence type="ECO:0000313" key="3">
    <source>
        <dbReference type="EMBL" id="EDQ00736.1"/>
    </source>
</evidence>
<dbReference type="AlphaFoldDB" id="A9DAA9"/>
<evidence type="ECO:0000313" key="4">
    <source>
        <dbReference type="Proteomes" id="UP000005839"/>
    </source>
</evidence>